<gene>
    <name evidence="1" type="ORF">FCALED_LOCUS1878</name>
</gene>
<accession>A0A9N8VRG5</accession>
<evidence type="ECO:0000313" key="2">
    <source>
        <dbReference type="Proteomes" id="UP000789570"/>
    </source>
</evidence>
<comment type="caution">
    <text evidence="1">The sequence shown here is derived from an EMBL/GenBank/DDBJ whole genome shotgun (WGS) entry which is preliminary data.</text>
</comment>
<dbReference type="Proteomes" id="UP000789570">
    <property type="component" value="Unassembled WGS sequence"/>
</dbReference>
<proteinExistence type="predicted"/>
<dbReference type="OrthoDB" id="2436381at2759"/>
<keyword evidence="2" id="KW-1185">Reference proteome</keyword>
<name>A0A9N8VRG5_9GLOM</name>
<protein>
    <submittedName>
        <fullName evidence="1">12086_t:CDS:1</fullName>
    </submittedName>
</protein>
<dbReference type="AlphaFoldDB" id="A0A9N8VRG5"/>
<reference evidence="1" key="1">
    <citation type="submission" date="2021-06" db="EMBL/GenBank/DDBJ databases">
        <authorList>
            <person name="Kallberg Y."/>
            <person name="Tangrot J."/>
            <person name="Rosling A."/>
        </authorList>
    </citation>
    <scope>NUCLEOTIDE SEQUENCE</scope>
    <source>
        <strain evidence="1">UK204</strain>
    </source>
</reference>
<sequence>MSHPGTMVSGDSQNTAEFSLNASNCNICQIIIEITKSQQSVSYSIVELNGDYRSVKLCVGEAVETTLSIDGQSAFGIIKGIIEHIWNDQVYVLIYLDWLEDLEKCDSLLGCPINRLQ</sequence>
<evidence type="ECO:0000313" key="1">
    <source>
        <dbReference type="EMBL" id="CAG8463793.1"/>
    </source>
</evidence>
<dbReference type="EMBL" id="CAJVPQ010000261">
    <property type="protein sequence ID" value="CAG8463793.1"/>
    <property type="molecule type" value="Genomic_DNA"/>
</dbReference>
<organism evidence="1 2">
    <name type="scientific">Funneliformis caledonium</name>
    <dbReference type="NCBI Taxonomy" id="1117310"/>
    <lineage>
        <taxon>Eukaryota</taxon>
        <taxon>Fungi</taxon>
        <taxon>Fungi incertae sedis</taxon>
        <taxon>Mucoromycota</taxon>
        <taxon>Glomeromycotina</taxon>
        <taxon>Glomeromycetes</taxon>
        <taxon>Glomerales</taxon>
        <taxon>Glomeraceae</taxon>
        <taxon>Funneliformis</taxon>
    </lineage>
</organism>